<comment type="function">
    <text evidence="8">Part of the phosphoribosylformylglycinamidine synthase complex involved in the purines biosynthetic pathway. Catalyzes the ATP-dependent conversion of formylglycinamide ribonucleotide (FGAR) and glutamine to yield formylglycinamidine ribonucleotide (FGAM) and glutamate. The FGAM synthase complex is composed of three subunits. PurQ produces an ammonia molecule by converting glutamine to glutamate. PurL transfers the ammonia molecule to FGAR to form FGAM in an ATP-dependent manner. PurS interacts with PurQ and PurL and is thought to assist in the transfer of the ammonia molecule from PurQ to PurL.</text>
</comment>
<evidence type="ECO:0000313" key="9">
    <source>
        <dbReference type="EMBL" id="PJJ75165.1"/>
    </source>
</evidence>
<evidence type="ECO:0000256" key="4">
    <source>
        <dbReference type="ARBA" id="ARBA00022755"/>
    </source>
</evidence>
<comment type="catalytic activity">
    <reaction evidence="8">
        <text>N(2)-formyl-N(1)-(5-phospho-beta-D-ribosyl)glycinamide + L-glutamine + ATP + H2O = 2-formamido-N(1)-(5-O-phospho-beta-D-ribosyl)acetamidine + L-glutamate + ADP + phosphate + H(+)</text>
        <dbReference type="Rhea" id="RHEA:17129"/>
        <dbReference type="ChEBI" id="CHEBI:15377"/>
        <dbReference type="ChEBI" id="CHEBI:15378"/>
        <dbReference type="ChEBI" id="CHEBI:29985"/>
        <dbReference type="ChEBI" id="CHEBI:30616"/>
        <dbReference type="ChEBI" id="CHEBI:43474"/>
        <dbReference type="ChEBI" id="CHEBI:58359"/>
        <dbReference type="ChEBI" id="CHEBI:147286"/>
        <dbReference type="ChEBI" id="CHEBI:147287"/>
        <dbReference type="ChEBI" id="CHEBI:456216"/>
        <dbReference type="EC" id="6.3.5.3"/>
    </reaction>
</comment>
<keyword evidence="4 8" id="KW-0658">Purine biosynthesis</keyword>
<dbReference type="GO" id="GO:0005524">
    <property type="term" value="F:ATP binding"/>
    <property type="evidence" value="ECO:0007669"/>
    <property type="project" value="UniProtKB-KW"/>
</dbReference>
<evidence type="ECO:0000256" key="2">
    <source>
        <dbReference type="ARBA" id="ARBA00022598"/>
    </source>
</evidence>
<dbReference type="EC" id="6.3.5.3" evidence="8"/>
<protein>
    <recommendedName>
        <fullName evidence="8">Phosphoribosylformylglycinamidine synthase subunit PurQ</fullName>
        <shortName evidence="8">FGAM synthase</shortName>
        <ecNumber evidence="8">6.3.5.3</ecNumber>
    </recommendedName>
    <alternativeName>
        <fullName evidence="8">Formylglycinamide ribonucleotide amidotransferase subunit I</fullName>
        <shortName evidence="8">FGAR amidotransferase I</shortName>
        <shortName evidence="8">FGAR-AT I</shortName>
    </alternativeName>
    <alternativeName>
        <fullName evidence="8">Glutaminase PurQ</fullName>
        <ecNumber evidence="8">3.5.1.2</ecNumber>
    </alternativeName>
    <alternativeName>
        <fullName evidence="8">Phosphoribosylformylglycinamidine synthase subunit I</fullName>
    </alternativeName>
</protein>
<dbReference type="GO" id="GO:0004359">
    <property type="term" value="F:glutaminase activity"/>
    <property type="evidence" value="ECO:0007669"/>
    <property type="project" value="UniProtKB-EC"/>
</dbReference>
<dbReference type="NCBIfam" id="TIGR01737">
    <property type="entry name" value="FGAM_synth_I"/>
    <property type="match status" value="1"/>
</dbReference>
<evidence type="ECO:0000313" key="10">
    <source>
        <dbReference type="Proteomes" id="UP000230000"/>
    </source>
</evidence>
<dbReference type="InterPro" id="IPR010075">
    <property type="entry name" value="PRibForGlyAmidine_synth_PurQ"/>
</dbReference>
<keyword evidence="6 8" id="KW-0067">ATP-binding</keyword>
<evidence type="ECO:0000256" key="8">
    <source>
        <dbReference type="HAMAP-Rule" id="MF_00421"/>
    </source>
</evidence>
<dbReference type="PIRSF" id="PIRSF001586">
    <property type="entry name" value="FGAM_synth_I"/>
    <property type="match status" value="1"/>
</dbReference>
<feature type="active site" evidence="8">
    <location>
        <position position="204"/>
    </location>
</feature>
<keyword evidence="3 8" id="KW-0547">Nucleotide-binding</keyword>
<dbReference type="Gene3D" id="3.40.50.880">
    <property type="match status" value="1"/>
</dbReference>
<dbReference type="InterPro" id="IPR029062">
    <property type="entry name" value="Class_I_gatase-like"/>
</dbReference>
<feature type="active site" evidence="8">
    <location>
        <position position="206"/>
    </location>
</feature>
<evidence type="ECO:0000256" key="6">
    <source>
        <dbReference type="ARBA" id="ARBA00022840"/>
    </source>
</evidence>
<keyword evidence="10" id="KW-1185">Reference proteome</keyword>
<dbReference type="SUPFAM" id="SSF52317">
    <property type="entry name" value="Class I glutamine amidotransferase-like"/>
    <property type="match status" value="1"/>
</dbReference>
<keyword evidence="1 8" id="KW-0963">Cytoplasm</keyword>
<accession>A0A2M9CTI8</accession>
<dbReference type="GO" id="GO:0005737">
    <property type="term" value="C:cytoplasm"/>
    <property type="evidence" value="ECO:0007669"/>
    <property type="project" value="UniProtKB-SubCell"/>
</dbReference>
<dbReference type="RefSeq" id="WP_100315309.1">
    <property type="nucleotide sequence ID" value="NZ_PGFG01000001.1"/>
</dbReference>
<comment type="pathway">
    <text evidence="8">Purine metabolism; IMP biosynthesis via de novo pathway; 5-amino-1-(5-phospho-D-ribosyl)imidazole from N(2)-formyl-N(1)-(5-phospho-D-ribosyl)glycinamide: step 1/2.</text>
</comment>
<evidence type="ECO:0000256" key="3">
    <source>
        <dbReference type="ARBA" id="ARBA00022741"/>
    </source>
</evidence>
<dbReference type="EMBL" id="PGFG01000001">
    <property type="protein sequence ID" value="PJJ75165.1"/>
    <property type="molecule type" value="Genomic_DNA"/>
</dbReference>
<reference evidence="9 10" key="1">
    <citation type="submission" date="2017-11" db="EMBL/GenBank/DDBJ databases">
        <title>Genomic Encyclopedia of Archaeal and Bacterial Type Strains, Phase II (KMG-II): From Individual Species to Whole Genera.</title>
        <authorList>
            <person name="Goeker M."/>
        </authorList>
    </citation>
    <scope>NUCLEOTIDE SEQUENCE [LARGE SCALE GENOMIC DNA]</scope>
    <source>
        <strain evidence="9 10">DSM 27268</strain>
    </source>
</reference>
<dbReference type="UniPathway" id="UPA00074">
    <property type="reaction ID" value="UER00128"/>
</dbReference>
<name>A0A2M9CTI8_9BACT</name>
<feature type="active site" description="Nucleophile" evidence="8">
    <location>
        <position position="88"/>
    </location>
</feature>
<evidence type="ECO:0000256" key="7">
    <source>
        <dbReference type="ARBA" id="ARBA00022962"/>
    </source>
</evidence>
<comment type="subcellular location">
    <subcellularLocation>
        <location evidence="8">Cytoplasm</location>
    </subcellularLocation>
</comment>
<gene>
    <name evidence="8" type="primary">purQ</name>
    <name evidence="9" type="ORF">BXY57_0734</name>
</gene>
<dbReference type="Pfam" id="PF13507">
    <property type="entry name" value="GATase_5"/>
    <property type="match status" value="1"/>
</dbReference>
<sequence length="244" mass="26693">MKFGVVTFPGSNCDQDMIDALHAMGQQVIRLWHKDTDLSAFSTDDMIILPGGFSYGDYLRCGALARFSPIMSSVIAFARKGGKVLGVCNGFQILCEAHLLPGVLLPNAGRNFICRNTYIISRQPDTLLTRKAAHCPLLIPIAHAEGRYYADEDTIENLFANGQVIFQYCDEHGEVSAASNPNGSLHHIAGICNREKNVFGMMPHPERAVLAELGNTDGRFIFESILSEAASNTRNLTAEAFLAK</sequence>
<keyword evidence="7 8" id="KW-0315">Glutamine amidotransferase</keyword>
<dbReference type="PROSITE" id="PS51273">
    <property type="entry name" value="GATASE_TYPE_1"/>
    <property type="match status" value="1"/>
</dbReference>
<comment type="subunit">
    <text evidence="8">Part of the FGAM synthase complex composed of 1 PurL, 1 PurQ and 2 PurS subunits.</text>
</comment>
<keyword evidence="2 8" id="KW-0436">Ligase</keyword>
<dbReference type="HAMAP" id="MF_00421">
    <property type="entry name" value="PurQ"/>
    <property type="match status" value="1"/>
</dbReference>
<evidence type="ECO:0000256" key="5">
    <source>
        <dbReference type="ARBA" id="ARBA00022801"/>
    </source>
</evidence>
<dbReference type="OrthoDB" id="9804441at2"/>
<dbReference type="EC" id="3.5.1.2" evidence="8"/>
<dbReference type="NCBIfam" id="NF002957">
    <property type="entry name" value="PRK03619.1"/>
    <property type="match status" value="1"/>
</dbReference>
<dbReference type="SMART" id="SM01211">
    <property type="entry name" value="GATase_5"/>
    <property type="match status" value="1"/>
</dbReference>
<dbReference type="Proteomes" id="UP000230000">
    <property type="component" value="Unassembled WGS sequence"/>
</dbReference>
<proteinExistence type="inferred from homology"/>
<comment type="caution">
    <text evidence="9">The sequence shown here is derived from an EMBL/GenBank/DDBJ whole genome shotgun (WGS) entry which is preliminary data.</text>
</comment>
<dbReference type="AlphaFoldDB" id="A0A2M9CTI8"/>
<dbReference type="CDD" id="cd01740">
    <property type="entry name" value="GATase1_FGAR_AT"/>
    <property type="match status" value="1"/>
</dbReference>
<dbReference type="PANTHER" id="PTHR47552:SF1">
    <property type="entry name" value="PHOSPHORIBOSYLFORMYLGLYCINAMIDINE SYNTHASE SUBUNIT PURQ"/>
    <property type="match status" value="1"/>
</dbReference>
<evidence type="ECO:0000256" key="1">
    <source>
        <dbReference type="ARBA" id="ARBA00022490"/>
    </source>
</evidence>
<comment type="catalytic activity">
    <reaction evidence="8">
        <text>L-glutamine + H2O = L-glutamate + NH4(+)</text>
        <dbReference type="Rhea" id="RHEA:15889"/>
        <dbReference type="ChEBI" id="CHEBI:15377"/>
        <dbReference type="ChEBI" id="CHEBI:28938"/>
        <dbReference type="ChEBI" id="CHEBI:29985"/>
        <dbReference type="ChEBI" id="CHEBI:58359"/>
        <dbReference type="EC" id="3.5.1.2"/>
    </reaction>
</comment>
<dbReference type="GO" id="GO:0004642">
    <property type="term" value="F:phosphoribosylformylglycinamidine synthase activity"/>
    <property type="evidence" value="ECO:0007669"/>
    <property type="project" value="UniProtKB-UniRule"/>
</dbReference>
<dbReference type="GO" id="GO:0006189">
    <property type="term" value="P:'de novo' IMP biosynthetic process"/>
    <property type="evidence" value="ECO:0007669"/>
    <property type="project" value="UniProtKB-UniRule"/>
</dbReference>
<keyword evidence="5 8" id="KW-0378">Hydrolase</keyword>
<organism evidence="9 10">
    <name type="scientific">Thermoflavifilum aggregans</name>
    <dbReference type="NCBI Taxonomy" id="454188"/>
    <lineage>
        <taxon>Bacteria</taxon>
        <taxon>Pseudomonadati</taxon>
        <taxon>Bacteroidota</taxon>
        <taxon>Chitinophagia</taxon>
        <taxon>Chitinophagales</taxon>
        <taxon>Chitinophagaceae</taxon>
        <taxon>Thermoflavifilum</taxon>
    </lineage>
</organism>
<dbReference type="PANTHER" id="PTHR47552">
    <property type="entry name" value="PHOSPHORIBOSYLFORMYLGLYCINAMIDINE SYNTHASE SUBUNIT PURQ"/>
    <property type="match status" value="1"/>
</dbReference>